<evidence type="ECO:0000313" key="2">
    <source>
        <dbReference type="Proteomes" id="UP000600918"/>
    </source>
</evidence>
<name>A0A834U7D1_VESPE</name>
<dbReference type="EMBL" id="JACSDY010000009">
    <property type="protein sequence ID" value="KAF7419813.1"/>
    <property type="molecule type" value="Genomic_DNA"/>
</dbReference>
<reference evidence="1" key="1">
    <citation type="journal article" date="2020" name="G3 (Bethesda)">
        <title>High-Quality Assemblies for Three Invasive Social Wasps from the &lt;i&gt;Vespula&lt;/i&gt; Genus.</title>
        <authorList>
            <person name="Harrop T.W.R."/>
            <person name="Guhlin J."/>
            <person name="McLaughlin G.M."/>
            <person name="Permina E."/>
            <person name="Stockwell P."/>
            <person name="Gilligan J."/>
            <person name="Le Lec M.F."/>
            <person name="Gruber M.A.M."/>
            <person name="Quinn O."/>
            <person name="Lovegrove M."/>
            <person name="Duncan E.J."/>
            <person name="Remnant E.J."/>
            <person name="Van Eeckhoven J."/>
            <person name="Graham B."/>
            <person name="Knapp R.A."/>
            <person name="Langford K.W."/>
            <person name="Kronenberg Z."/>
            <person name="Press M.O."/>
            <person name="Eacker S.M."/>
            <person name="Wilson-Rankin E.E."/>
            <person name="Purcell J."/>
            <person name="Lester P.J."/>
            <person name="Dearden P.K."/>
        </authorList>
    </citation>
    <scope>NUCLEOTIDE SEQUENCE</scope>
    <source>
        <strain evidence="1">Volc-1</strain>
    </source>
</reference>
<sequence>MSLRHVEREDASGLTQTCPLPPEIRRAAHVAAVLGSSDNGLINFTLISLLINGDLVILRSKVLNEQFNSGFFCERSVCFVNGSIRVRNFLAMNEKRRNEDE</sequence>
<protein>
    <submittedName>
        <fullName evidence="1">Uncharacterized protein</fullName>
    </submittedName>
</protein>
<gene>
    <name evidence="1" type="ORF">H0235_010110</name>
</gene>
<proteinExistence type="predicted"/>
<dbReference type="Proteomes" id="UP000600918">
    <property type="component" value="Unassembled WGS sequence"/>
</dbReference>
<keyword evidence="2" id="KW-1185">Reference proteome</keyword>
<evidence type="ECO:0000313" key="1">
    <source>
        <dbReference type="EMBL" id="KAF7419813.1"/>
    </source>
</evidence>
<organism evidence="1 2">
    <name type="scientific">Vespula pensylvanica</name>
    <name type="common">Western yellow jacket</name>
    <name type="synonym">Wasp</name>
    <dbReference type="NCBI Taxonomy" id="30213"/>
    <lineage>
        <taxon>Eukaryota</taxon>
        <taxon>Metazoa</taxon>
        <taxon>Ecdysozoa</taxon>
        <taxon>Arthropoda</taxon>
        <taxon>Hexapoda</taxon>
        <taxon>Insecta</taxon>
        <taxon>Pterygota</taxon>
        <taxon>Neoptera</taxon>
        <taxon>Endopterygota</taxon>
        <taxon>Hymenoptera</taxon>
        <taxon>Apocrita</taxon>
        <taxon>Aculeata</taxon>
        <taxon>Vespoidea</taxon>
        <taxon>Vespidae</taxon>
        <taxon>Vespinae</taxon>
        <taxon>Vespula</taxon>
    </lineage>
</organism>
<comment type="caution">
    <text evidence="1">The sequence shown here is derived from an EMBL/GenBank/DDBJ whole genome shotgun (WGS) entry which is preliminary data.</text>
</comment>
<accession>A0A834U7D1</accession>
<dbReference type="AlphaFoldDB" id="A0A834U7D1"/>